<keyword evidence="2" id="KW-0732">Signal</keyword>
<evidence type="ECO:0000256" key="2">
    <source>
        <dbReference type="SAM" id="SignalP"/>
    </source>
</evidence>
<dbReference type="Proteomes" id="UP000502823">
    <property type="component" value="Unassembled WGS sequence"/>
</dbReference>
<proteinExistence type="predicted"/>
<evidence type="ECO:0000256" key="1">
    <source>
        <dbReference type="SAM" id="MobiDB-lite"/>
    </source>
</evidence>
<feature type="compositionally biased region" description="Basic and acidic residues" evidence="1">
    <location>
        <begin position="530"/>
        <end position="549"/>
    </location>
</feature>
<organism evidence="3 4">
    <name type="scientific">Coptotermes formosanus</name>
    <name type="common">Formosan subterranean termite</name>
    <dbReference type="NCBI Taxonomy" id="36987"/>
    <lineage>
        <taxon>Eukaryota</taxon>
        <taxon>Metazoa</taxon>
        <taxon>Ecdysozoa</taxon>
        <taxon>Arthropoda</taxon>
        <taxon>Hexapoda</taxon>
        <taxon>Insecta</taxon>
        <taxon>Pterygota</taxon>
        <taxon>Neoptera</taxon>
        <taxon>Polyneoptera</taxon>
        <taxon>Dictyoptera</taxon>
        <taxon>Blattodea</taxon>
        <taxon>Blattoidea</taxon>
        <taxon>Termitoidae</taxon>
        <taxon>Rhinotermitidae</taxon>
        <taxon>Coptotermes</taxon>
    </lineage>
</organism>
<evidence type="ECO:0000313" key="3">
    <source>
        <dbReference type="EMBL" id="GFG39254.1"/>
    </source>
</evidence>
<dbReference type="EMBL" id="BLKM01000887">
    <property type="protein sequence ID" value="GFG39254.1"/>
    <property type="molecule type" value="Genomic_DNA"/>
</dbReference>
<accession>A0A6L2Q4E4</accession>
<sequence>MQTWTTSLWCVLVIVSLTHGQDEQPIDSLRSAIEAVSRRQRDLAVSRPSYYVSGGLVPNSYSDIEAAPGEELAFLAAPRHFTGEGQPENIGYGYQKIIDTPTEDFPPQVPLDSQQPHFGNSKELKKLLLDYLEDEVKGGPKKEGYKDEGFYHRRESLEPKRSLFRERAGEEHHAARTLESMGKMGDTFQSSVPTAFRERVNDKLVDDVKERKLKFLTGALARKMEEEEEERRDREKGRISEGNSEEEYLGVLRSLWDKYCKNNPDIADIEDISEADVGEILNYLENSGFVGDEDVEEARKRRYDGGYDFLTHNIAMGGWGAGGHHFKKRWNQRLDGDENQKGNFLYSLKFVSPGANREAIESLKDDDGLDLPDERDDDILLLPVDHNRKERDPLFQHFEHEAAEELFSNPSEEEYQRLSPDQQSDYHARLSRKELASLTRPNFSVREMSPITEVFLTPEKKYLYDTAIMKKRYPVTKRSSEIYASPPLLHHKNFAFMDASETRKKNTIVTTDPRVTRELNQIFSSPTANDHSHAETVSEEPVHDKENSDKPAVYTEHLATTHAPLASELTTVPEVKQNTTSHLGYQHKSGSYEKTVEQPVTVSQAETPLDIKKKSIKWSDYFGIDRRRKKTGPNDSVNDSHATSEDNPIDDEWLLNKYHKAYATSTKPDNKRSPMHLHEHMHSKKAVLEQPFDTRVFDTDIFARTAQHEASKKSSHLEYSEQNEETRIDNMDAKLHNIEDLIVNEALKYTGAHEGTTDTKEIQEVKDKVLAQLATAYSLEKMRQALRDFKSSLLAEKMSRHNPENKHFGNGEEKKKRVAVKKEKAEEKKDEDKKKRDEGQTEESIKDVDEFLDTPNIIVPEGDTSRYHVNNEDDKECPVLEEILNACQSSGNAIGDQGIIPHMNDLQYMEPYLPQGPELGAPSPAACDLMFMTEADLMCLGDADCQLIARRSIAPLRRIQMHEEERQCRKSPCIIHHFLHIPLPVPNPATSSR</sequence>
<comment type="caution">
    <text evidence="3">The sequence shown here is derived from an EMBL/GenBank/DDBJ whole genome shotgun (WGS) entry which is preliminary data.</text>
</comment>
<feature type="signal peptide" evidence="2">
    <location>
        <begin position="1"/>
        <end position="20"/>
    </location>
</feature>
<feature type="region of interest" description="Disordered" evidence="1">
    <location>
        <begin position="627"/>
        <end position="648"/>
    </location>
</feature>
<dbReference type="OrthoDB" id="6138985at2759"/>
<protein>
    <submittedName>
        <fullName evidence="3">Uncharacterized protein</fullName>
    </submittedName>
</protein>
<evidence type="ECO:0000313" key="4">
    <source>
        <dbReference type="Proteomes" id="UP000502823"/>
    </source>
</evidence>
<gene>
    <name evidence="3" type="ORF">Cfor_00730</name>
</gene>
<keyword evidence="4" id="KW-1185">Reference proteome</keyword>
<dbReference type="AlphaFoldDB" id="A0A6L2Q4E4"/>
<dbReference type="PANTHER" id="PTHR37687">
    <property type="entry name" value="AGAP006772-PA"/>
    <property type="match status" value="1"/>
</dbReference>
<feature type="region of interest" description="Disordered" evidence="1">
    <location>
        <begin position="798"/>
        <end position="846"/>
    </location>
</feature>
<feature type="region of interest" description="Disordered" evidence="1">
    <location>
        <begin position="582"/>
        <end position="602"/>
    </location>
</feature>
<name>A0A6L2Q4E4_COPFO</name>
<dbReference type="InParanoid" id="A0A6L2Q4E4"/>
<reference evidence="4" key="1">
    <citation type="submission" date="2020-01" db="EMBL/GenBank/DDBJ databases">
        <title>Draft genome sequence of the Termite Coptotermes fromosanus.</title>
        <authorList>
            <person name="Itakura S."/>
            <person name="Yosikawa Y."/>
            <person name="Umezawa K."/>
        </authorList>
    </citation>
    <scope>NUCLEOTIDE SEQUENCE [LARGE SCALE GENOMIC DNA]</scope>
</reference>
<dbReference type="InterPro" id="IPR038875">
    <property type="entry name" value="PLA2_conodipine-like"/>
</dbReference>
<feature type="region of interest" description="Disordered" evidence="1">
    <location>
        <begin position="524"/>
        <end position="549"/>
    </location>
</feature>
<feature type="chain" id="PRO_5026665418" evidence="2">
    <location>
        <begin position="21"/>
        <end position="993"/>
    </location>
</feature>
<dbReference type="PANTHER" id="PTHR37687:SF1">
    <property type="entry name" value="AGAP006772-PA"/>
    <property type="match status" value="1"/>
</dbReference>